<dbReference type="InterPro" id="IPR008914">
    <property type="entry name" value="PEBP"/>
</dbReference>
<dbReference type="GO" id="GO:0010228">
    <property type="term" value="P:vegetative to reproductive phase transition of meristem"/>
    <property type="evidence" value="ECO:0007669"/>
    <property type="project" value="TreeGrafter"/>
</dbReference>
<keyword evidence="2" id="KW-1185">Reference proteome</keyword>
<dbReference type="SUPFAM" id="SSF49777">
    <property type="entry name" value="PEBP-like"/>
    <property type="match status" value="1"/>
</dbReference>
<dbReference type="PANTHER" id="PTHR11362:SF108">
    <property type="entry name" value="PROTEIN BROTHER OF FT AND TFL 1"/>
    <property type="match status" value="1"/>
</dbReference>
<organism evidence="1 2">
    <name type="scientific">Populus alba x Populus x berolinensis</name>
    <dbReference type="NCBI Taxonomy" id="444605"/>
    <lineage>
        <taxon>Eukaryota</taxon>
        <taxon>Viridiplantae</taxon>
        <taxon>Streptophyta</taxon>
        <taxon>Embryophyta</taxon>
        <taxon>Tracheophyta</taxon>
        <taxon>Spermatophyta</taxon>
        <taxon>Magnoliopsida</taxon>
        <taxon>eudicotyledons</taxon>
        <taxon>Gunneridae</taxon>
        <taxon>Pentapetalae</taxon>
        <taxon>rosids</taxon>
        <taxon>fabids</taxon>
        <taxon>Malpighiales</taxon>
        <taxon>Salicaceae</taxon>
        <taxon>Saliceae</taxon>
        <taxon>Populus</taxon>
    </lineage>
</organism>
<dbReference type="Proteomes" id="UP001164929">
    <property type="component" value="Chromosome 12"/>
</dbReference>
<dbReference type="InterPro" id="IPR036610">
    <property type="entry name" value="PEBP-like_sf"/>
</dbReference>
<dbReference type="EMBL" id="JAQIZT010000012">
    <property type="protein sequence ID" value="KAJ6978222.1"/>
    <property type="molecule type" value="Genomic_DNA"/>
</dbReference>
<name>A0AAD6M3W6_9ROSI</name>
<dbReference type="InterPro" id="IPR035810">
    <property type="entry name" value="PEBP_euk"/>
</dbReference>
<gene>
    <name evidence="1" type="ORF">NC653_029959</name>
</gene>
<dbReference type="Gene3D" id="3.90.280.10">
    <property type="entry name" value="PEBP-like"/>
    <property type="match status" value="1"/>
</dbReference>
<dbReference type="PANTHER" id="PTHR11362">
    <property type="entry name" value="PHOSPHATIDYLETHANOLAMINE-BINDING PROTEIN"/>
    <property type="match status" value="1"/>
</dbReference>
<dbReference type="GO" id="GO:0009908">
    <property type="term" value="P:flower development"/>
    <property type="evidence" value="ECO:0007669"/>
    <property type="project" value="TreeGrafter"/>
</dbReference>
<proteinExistence type="predicted"/>
<protein>
    <submittedName>
        <fullName evidence="1">Uncharacterized protein</fullName>
    </submittedName>
</protein>
<accession>A0AAD6M3W6</accession>
<evidence type="ECO:0000313" key="1">
    <source>
        <dbReference type="EMBL" id="KAJ6978222.1"/>
    </source>
</evidence>
<dbReference type="Pfam" id="PF01161">
    <property type="entry name" value="PBP"/>
    <property type="match status" value="1"/>
</dbReference>
<reference evidence="1" key="1">
    <citation type="journal article" date="2023" name="Mol. Ecol. Resour.">
        <title>Chromosome-level genome assembly of a triploid poplar Populus alba 'Berolinensis'.</title>
        <authorList>
            <person name="Chen S."/>
            <person name="Yu Y."/>
            <person name="Wang X."/>
            <person name="Wang S."/>
            <person name="Zhang T."/>
            <person name="Zhou Y."/>
            <person name="He R."/>
            <person name="Meng N."/>
            <person name="Wang Y."/>
            <person name="Liu W."/>
            <person name="Liu Z."/>
            <person name="Liu J."/>
            <person name="Guo Q."/>
            <person name="Huang H."/>
            <person name="Sederoff R.R."/>
            <person name="Wang G."/>
            <person name="Qu G."/>
            <person name="Chen S."/>
        </authorList>
    </citation>
    <scope>NUCLEOTIDE SEQUENCE</scope>
    <source>
        <strain evidence="1">SC-2020</strain>
    </source>
</reference>
<sequence length="115" mass="12893">MPSVIASRPRVEIGGEDMGDAYTLIMTDPDRCSKPWGSILERTSPLVCTINADSYRTTGKEIVSYETPKPVAGIHRYVFILFKQRPGKANCEATSFKKTVSTLEGFLETMDWAWQ</sequence>
<evidence type="ECO:0000313" key="2">
    <source>
        <dbReference type="Proteomes" id="UP001164929"/>
    </source>
</evidence>
<comment type="caution">
    <text evidence="1">The sequence shown here is derived from an EMBL/GenBank/DDBJ whole genome shotgun (WGS) entry which is preliminary data.</text>
</comment>
<dbReference type="AlphaFoldDB" id="A0AAD6M3W6"/>